<protein>
    <recommendedName>
        <fullName evidence="1">Phospholipid/glycerol acyltransferase domain-containing protein</fullName>
    </recommendedName>
</protein>
<dbReference type="InterPro" id="IPR036736">
    <property type="entry name" value="ACP-like_sf"/>
</dbReference>
<dbReference type="SMART" id="SM00563">
    <property type="entry name" value="PlsC"/>
    <property type="match status" value="1"/>
</dbReference>
<dbReference type="SUPFAM" id="SSF47336">
    <property type="entry name" value="ACP-like"/>
    <property type="match status" value="1"/>
</dbReference>
<name>A0A2S8F663_9BACT</name>
<gene>
    <name evidence="2" type="ORF">C5Y96_17955</name>
</gene>
<dbReference type="InterPro" id="IPR002123">
    <property type="entry name" value="Plipid/glycerol_acylTrfase"/>
</dbReference>
<dbReference type="PANTHER" id="PTHR43767">
    <property type="entry name" value="LONG-CHAIN-FATTY-ACID--COA LIGASE"/>
    <property type="match status" value="1"/>
</dbReference>
<dbReference type="InterPro" id="IPR020845">
    <property type="entry name" value="AMP-binding_CS"/>
</dbReference>
<evidence type="ECO:0000313" key="2">
    <source>
        <dbReference type="EMBL" id="PQO27424.1"/>
    </source>
</evidence>
<dbReference type="PANTHER" id="PTHR43767:SF10">
    <property type="entry name" value="SURFACTIN SYNTHASE SUBUNIT 1"/>
    <property type="match status" value="1"/>
</dbReference>
<dbReference type="InterPro" id="IPR050237">
    <property type="entry name" value="ATP-dep_AMP-bd_enzyme"/>
</dbReference>
<dbReference type="Proteomes" id="UP000240009">
    <property type="component" value="Unassembled WGS sequence"/>
</dbReference>
<dbReference type="Pfam" id="PF01553">
    <property type="entry name" value="Acyltransferase"/>
    <property type="match status" value="1"/>
</dbReference>
<dbReference type="SUPFAM" id="SSF69593">
    <property type="entry name" value="Glycerol-3-phosphate (1)-acyltransferase"/>
    <property type="match status" value="1"/>
</dbReference>
<proteinExistence type="predicted"/>
<sequence>MGKWIQSLLYFMLRRLLHRRYQVEVKGLEKLEGLEGPILVWPNHPAYIDPPTVLSHLRFGKSLRPLVFTDTYRSPLFYPIMKIIDAYEVPNLKSHSRDAHAKTTELIEKVAEELKQGQNFLIYPSGRLQRQGYEVVGGARIAYELLERVDNVNVVLVRTRGLWGSRFGCAREGDVPALGKNALAAAWWIIAGLVFFLPKRKVTLEVVPVDRTSLPMKSKSALNRHLEAFYNADGGEEAKFVPYSYLFGPRDFDFDAVKKKSDVDVSELSPELVAEVYGILEQRLDRTLDDNEKEPGTTLDLIGLDSLERMDLALELERHFGFRSDHVPATVGELCVLAAGQASSDEKPLEVPEHWDDARPADSDHPEVLAETIAEAFVRRALKSADSPAVADPLSGCLSYRKLLIGATLLAKRVAKLDGKAVGVMLPASVAADTVLLASAIAGKLPVMLNWTTGPAGLQHAADKLEIKYVITSKRFMDRLGVEMDGVEMFYLEDTREDISTFEKLKALVATYIAPGSFLRNLPKPGVDDPAVVLFTSGSESLPKAVPLSHKNLIANMRGGIDHMNFRSDDTLLGFLPPFHSFGLTATALMPILAGIRVVHHADPTDARMLARVIAAYKPTLMFATPTFLQYIVSSSEPGELESLRLVLVGAEKCPPALYQRTMEILPKLDLLEGYGITECSPVVSGNRPGHNRPGTIGQSINCVDTLVVHPETHKPLPQGEAGLLLIRGDSVFNGYYKHDKPQPFLEVNGHQWYNSGDLVSKDEEGFIEFRGRMKRFLKIGGEMVSLPALEAPLAEKFPADEEGPKVAVEGIEQDGGRCIVLFTIEEVTLREANDCLKAAGFQGIMRLDEVRKVEAIPVLGTGKTNYRQLRTWIQEGNEVTSES</sequence>
<comment type="caution">
    <text evidence="2">The sequence shown here is derived from an EMBL/GenBank/DDBJ whole genome shotgun (WGS) entry which is preliminary data.</text>
</comment>
<evidence type="ECO:0000259" key="1">
    <source>
        <dbReference type="SMART" id="SM00563"/>
    </source>
</evidence>
<evidence type="ECO:0000313" key="3">
    <source>
        <dbReference type="Proteomes" id="UP000240009"/>
    </source>
</evidence>
<dbReference type="InterPro" id="IPR000873">
    <property type="entry name" value="AMP-dep_synth/lig_dom"/>
</dbReference>
<dbReference type="GO" id="GO:0016746">
    <property type="term" value="F:acyltransferase activity"/>
    <property type="evidence" value="ECO:0007669"/>
    <property type="project" value="InterPro"/>
</dbReference>
<dbReference type="AlphaFoldDB" id="A0A2S8F663"/>
<dbReference type="InterPro" id="IPR042099">
    <property type="entry name" value="ANL_N_sf"/>
</dbReference>
<reference evidence="2 3" key="1">
    <citation type="submission" date="2018-02" db="EMBL/GenBank/DDBJ databases">
        <title>Comparative genomes isolates from brazilian mangrove.</title>
        <authorList>
            <person name="Araujo J.E."/>
            <person name="Taketani R.G."/>
            <person name="Silva M.C.P."/>
            <person name="Loureco M.V."/>
            <person name="Andreote F.D."/>
        </authorList>
    </citation>
    <scope>NUCLEOTIDE SEQUENCE [LARGE SCALE GENOMIC DNA]</scope>
    <source>
        <strain evidence="2 3">HEX-2 MGV</strain>
    </source>
</reference>
<dbReference type="CDD" id="cd07989">
    <property type="entry name" value="LPLAT_AGPAT-like"/>
    <property type="match status" value="1"/>
</dbReference>
<dbReference type="OrthoDB" id="9757771at2"/>
<accession>A0A2S8F663</accession>
<feature type="domain" description="Phospholipid/glycerol acyltransferase" evidence="1">
    <location>
        <begin position="38"/>
        <end position="162"/>
    </location>
</feature>
<dbReference type="EMBL" id="PUIA01000057">
    <property type="protein sequence ID" value="PQO27424.1"/>
    <property type="molecule type" value="Genomic_DNA"/>
</dbReference>
<dbReference type="SUPFAM" id="SSF56801">
    <property type="entry name" value="Acetyl-CoA synthetase-like"/>
    <property type="match status" value="1"/>
</dbReference>
<dbReference type="Pfam" id="PF00501">
    <property type="entry name" value="AMP-binding"/>
    <property type="match status" value="1"/>
</dbReference>
<dbReference type="Gene3D" id="3.40.50.12780">
    <property type="entry name" value="N-terminal domain of ligase-like"/>
    <property type="match status" value="1"/>
</dbReference>
<organism evidence="2 3">
    <name type="scientific">Blastopirellula marina</name>
    <dbReference type="NCBI Taxonomy" id="124"/>
    <lineage>
        <taxon>Bacteria</taxon>
        <taxon>Pseudomonadati</taxon>
        <taxon>Planctomycetota</taxon>
        <taxon>Planctomycetia</taxon>
        <taxon>Pirellulales</taxon>
        <taxon>Pirellulaceae</taxon>
        <taxon>Blastopirellula</taxon>
    </lineage>
</organism>
<dbReference type="PROSITE" id="PS00455">
    <property type="entry name" value="AMP_BINDING"/>
    <property type="match status" value="1"/>
</dbReference>
<dbReference type="RefSeq" id="WP_105356151.1">
    <property type="nucleotide sequence ID" value="NZ_PUIA01000057.1"/>
</dbReference>